<evidence type="ECO:0000313" key="6">
    <source>
        <dbReference type="EMBL" id="TNM91817.1"/>
    </source>
</evidence>
<dbReference type="SUPFAM" id="SSF57903">
    <property type="entry name" value="FYVE/PHD zinc finger"/>
    <property type="match status" value="1"/>
</dbReference>
<dbReference type="PROSITE" id="PS50222">
    <property type="entry name" value="EF_HAND_2"/>
    <property type="match status" value="2"/>
</dbReference>
<dbReference type="Gene3D" id="3.30.40.10">
    <property type="entry name" value="Zinc/RING finger domain, C3HC4 (zinc finger)"/>
    <property type="match status" value="1"/>
</dbReference>
<dbReference type="Proteomes" id="UP000516260">
    <property type="component" value="Chromosome 21"/>
</dbReference>
<dbReference type="InterPro" id="IPR002048">
    <property type="entry name" value="EF_hand_dom"/>
</dbReference>
<feature type="compositionally biased region" description="Basic and acidic residues" evidence="4">
    <location>
        <begin position="60"/>
        <end position="69"/>
    </location>
</feature>
<feature type="domain" description="EF-hand" evidence="5">
    <location>
        <begin position="257"/>
        <end position="292"/>
    </location>
</feature>
<dbReference type="GO" id="GO:0003714">
    <property type="term" value="F:transcription corepressor activity"/>
    <property type="evidence" value="ECO:0007669"/>
    <property type="project" value="TreeGrafter"/>
</dbReference>
<dbReference type="Gene3D" id="1.10.238.10">
    <property type="entry name" value="EF-hand"/>
    <property type="match status" value="1"/>
</dbReference>
<dbReference type="EMBL" id="SWLE01000014">
    <property type="protein sequence ID" value="TNM91817.1"/>
    <property type="molecule type" value="Genomic_DNA"/>
</dbReference>
<gene>
    <name evidence="6" type="ORF">fugu_018828</name>
</gene>
<dbReference type="PANTHER" id="PTHR46453:SF4">
    <property type="entry name" value="PHD FINGER PROTEIN 24"/>
    <property type="match status" value="1"/>
</dbReference>
<feature type="domain" description="EF-hand" evidence="5">
    <location>
        <begin position="307"/>
        <end position="342"/>
    </location>
</feature>
<dbReference type="GO" id="GO:0005737">
    <property type="term" value="C:cytoplasm"/>
    <property type="evidence" value="ECO:0007669"/>
    <property type="project" value="TreeGrafter"/>
</dbReference>
<sequence>MGVLMSKKQQVEKVQKCNAVISAFQAGVRDRQAGTKQEEELEEKETPARPSASPEEMISEEAKSEEPDHSSSLVPSQQMSVPTREESKVNQEAWSRLRDGKGVEPEELDKSHQLTPPAFVRPKREAGDDQPVEVELDKTEQPPSEEMCDVCEVWTADDLYPCRICTRVFHDGCLRELGYLRAEALQEMRDTAKTRTGWSCYYCDNLNLLLTEEEMYSLMETFKQCKIIPESCLVSDELLQYRHFVSKQQFDKDLTDEQEEEVLAQFAALDPDRKGQIEWSDFLYFESLAVLTKLRTENSLVRLLTAKERDTARTAFLNLDQDKDGLVTRAECRQAQQSWFHTLSKDSQCCNVSISHVGPIYESSPTSLGRDCIKPDEIRRVNWAEFLKESAIYILAARPNSTAMHIRLPL</sequence>
<dbReference type="PANTHER" id="PTHR46453">
    <property type="entry name" value="PROTEIN KINASE C-BINDING PROTEIN 1"/>
    <property type="match status" value="1"/>
</dbReference>
<evidence type="ECO:0000256" key="3">
    <source>
        <dbReference type="ARBA" id="ARBA00022833"/>
    </source>
</evidence>
<keyword evidence="2" id="KW-0863">Zinc-finger</keyword>
<reference evidence="6 7" key="1">
    <citation type="submission" date="2019-04" db="EMBL/GenBank/DDBJ databases">
        <title>The sequence and de novo assembly of Takifugu bimaculatus genome using PacBio and Hi-C technologies.</title>
        <authorList>
            <person name="Xu P."/>
            <person name="Liu B."/>
            <person name="Zhou Z."/>
        </authorList>
    </citation>
    <scope>NUCLEOTIDE SEQUENCE [LARGE SCALE GENOMIC DNA]</scope>
    <source>
        <strain evidence="6">TB-2018</strain>
        <tissue evidence="6">Muscle</tissue>
    </source>
</reference>
<dbReference type="SUPFAM" id="SSF47473">
    <property type="entry name" value="EF-hand"/>
    <property type="match status" value="1"/>
</dbReference>
<feature type="compositionally biased region" description="Polar residues" evidence="4">
    <location>
        <begin position="70"/>
        <end position="81"/>
    </location>
</feature>
<keyword evidence="7" id="KW-1185">Reference proteome</keyword>
<evidence type="ECO:0000259" key="5">
    <source>
        <dbReference type="PROSITE" id="PS50222"/>
    </source>
</evidence>
<feature type="compositionally biased region" description="Basic and acidic residues" evidence="4">
    <location>
        <begin position="83"/>
        <end position="112"/>
    </location>
</feature>
<name>A0A4Z2BJ84_9TELE</name>
<evidence type="ECO:0000256" key="4">
    <source>
        <dbReference type="SAM" id="MobiDB-lite"/>
    </source>
</evidence>
<organism evidence="6 7">
    <name type="scientific">Takifugu bimaculatus</name>
    <dbReference type="NCBI Taxonomy" id="433685"/>
    <lineage>
        <taxon>Eukaryota</taxon>
        <taxon>Metazoa</taxon>
        <taxon>Chordata</taxon>
        <taxon>Craniata</taxon>
        <taxon>Vertebrata</taxon>
        <taxon>Euteleostomi</taxon>
        <taxon>Actinopterygii</taxon>
        <taxon>Neopterygii</taxon>
        <taxon>Teleostei</taxon>
        <taxon>Neoteleostei</taxon>
        <taxon>Acanthomorphata</taxon>
        <taxon>Eupercaria</taxon>
        <taxon>Tetraodontiformes</taxon>
        <taxon>Tetradontoidea</taxon>
        <taxon>Tetraodontidae</taxon>
        <taxon>Takifugu</taxon>
    </lineage>
</organism>
<evidence type="ECO:0000256" key="1">
    <source>
        <dbReference type="ARBA" id="ARBA00022723"/>
    </source>
</evidence>
<keyword evidence="1" id="KW-0479">Metal-binding</keyword>
<dbReference type="GO" id="GO:0005509">
    <property type="term" value="F:calcium ion binding"/>
    <property type="evidence" value="ECO:0007669"/>
    <property type="project" value="InterPro"/>
</dbReference>
<dbReference type="AlphaFoldDB" id="A0A4Z2BJ84"/>
<dbReference type="InterPro" id="IPR013083">
    <property type="entry name" value="Znf_RING/FYVE/PHD"/>
</dbReference>
<proteinExistence type="predicted"/>
<dbReference type="InterPro" id="IPR011992">
    <property type="entry name" value="EF-hand-dom_pair"/>
</dbReference>
<feature type="region of interest" description="Disordered" evidence="4">
    <location>
        <begin position="25"/>
        <end position="141"/>
    </location>
</feature>
<dbReference type="GO" id="GO:0008270">
    <property type="term" value="F:zinc ion binding"/>
    <property type="evidence" value="ECO:0007669"/>
    <property type="project" value="UniProtKB-KW"/>
</dbReference>
<feature type="compositionally biased region" description="Basic and acidic residues" evidence="4">
    <location>
        <begin position="28"/>
        <end position="38"/>
    </location>
</feature>
<evidence type="ECO:0000256" key="2">
    <source>
        <dbReference type="ARBA" id="ARBA00022771"/>
    </source>
</evidence>
<dbReference type="InterPro" id="IPR031946">
    <property type="entry name" value="KIAA1045_Zf_RING"/>
</dbReference>
<dbReference type="InterPro" id="IPR011011">
    <property type="entry name" value="Znf_FYVE_PHD"/>
</dbReference>
<keyword evidence="3" id="KW-0862">Zinc</keyword>
<protein>
    <recommendedName>
        <fullName evidence="5">EF-hand domain-containing protein</fullName>
    </recommendedName>
</protein>
<dbReference type="Pfam" id="PF16744">
    <property type="entry name" value="zf-RING_15"/>
    <property type="match status" value="1"/>
</dbReference>
<comment type="caution">
    <text evidence="6">The sequence shown here is derived from an EMBL/GenBank/DDBJ whole genome shotgun (WGS) entry which is preliminary data.</text>
</comment>
<evidence type="ECO:0000313" key="7">
    <source>
        <dbReference type="Proteomes" id="UP000516260"/>
    </source>
</evidence>
<dbReference type="GO" id="GO:0005634">
    <property type="term" value="C:nucleus"/>
    <property type="evidence" value="ECO:0007669"/>
    <property type="project" value="TreeGrafter"/>
</dbReference>
<accession>A0A4Z2BJ84</accession>